<sequence>MDGETQISPPVILEEKQQLVSADIGQNLFLACSTYGDPQPTTYWVLHDGTIVRPLTYSHTKVSVFGNGTLYLRDVQITESGKYECIATSSTGSEWRVVTLSVKRTETVPQITETSQQRTDVIYAGRLQLNCSAVGDPKPQIIWRLPSKALVDHGLQADGSEVGSDEEGDYTCYAENKLGKDKMHVHISVVTAVPRIQRPILSYAKVKPGRNVRFDLHANGSLDIRNVKLADAGEYVCMARNAAGEENKEYKLDIDGNPPIINGTGYYCLGIHIILSFKHL</sequence>
<dbReference type="PROSITE" id="PS50835">
    <property type="entry name" value="IG_LIKE"/>
    <property type="match status" value="2"/>
</dbReference>
<dbReference type="AlphaFoldDB" id="A0A672NAG5"/>
<feature type="domain" description="Ig-like" evidence="3">
    <location>
        <begin position="109"/>
        <end position="253"/>
    </location>
</feature>
<evidence type="ECO:0000259" key="3">
    <source>
        <dbReference type="PROSITE" id="PS50835"/>
    </source>
</evidence>
<keyword evidence="5" id="KW-1185">Reference proteome</keyword>
<dbReference type="Ensembl" id="ENSSGRT00000051561.1">
    <property type="protein sequence ID" value="ENSSGRP00000048234.1"/>
    <property type="gene ID" value="ENSSGRG00000025723.1"/>
</dbReference>
<dbReference type="InterPro" id="IPR050958">
    <property type="entry name" value="Cell_Adh-Cytoskel_Orgn"/>
</dbReference>
<dbReference type="SMART" id="SM00408">
    <property type="entry name" value="IGc2"/>
    <property type="match status" value="2"/>
</dbReference>
<dbReference type="InterPro" id="IPR003598">
    <property type="entry name" value="Ig_sub2"/>
</dbReference>
<name>A0A672NAG5_SINGR</name>
<dbReference type="InterPro" id="IPR013783">
    <property type="entry name" value="Ig-like_fold"/>
</dbReference>
<dbReference type="InterPro" id="IPR007110">
    <property type="entry name" value="Ig-like_dom"/>
</dbReference>
<keyword evidence="1" id="KW-0732">Signal</keyword>
<organism evidence="4 5">
    <name type="scientific">Sinocyclocheilus grahami</name>
    <name type="common">Dianchi golden-line fish</name>
    <name type="synonym">Barbus grahami</name>
    <dbReference type="NCBI Taxonomy" id="75366"/>
    <lineage>
        <taxon>Eukaryota</taxon>
        <taxon>Metazoa</taxon>
        <taxon>Chordata</taxon>
        <taxon>Craniata</taxon>
        <taxon>Vertebrata</taxon>
        <taxon>Euteleostomi</taxon>
        <taxon>Actinopterygii</taxon>
        <taxon>Neopterygii</taxon>
        <taxon>Teleostei</taxon>
        <taxon>Ostariophysi</taxon>
        <taxon>Cypriniformes</taxon>
        <taxon>Cyprinidae</taxon>
        <taxon>Cyprininae</taxon>
        <taxon>Sinocyclocheilus</taxon>
    </lineage>
</organism>
<dbReference type="SUPFAM" id="SSF48726">
    <property type="entry name" value="Immunoglobulin"/>
    <property type="match status" value="3"/>
</dbReference>
<evidence type="ECO:0000256" key="2">
    <source>
        <dbReference type="ARBA" id="ARBA00023157"/>
    </source>
</evidence>
<dbReference type="InterPro" id="IPR003599">
    <property type="entry name" value="Ig_sub"/>
</dbReference>
<dbReference type="GO" id="GO:0050808">
    <property type="term" value="P:synapse organization"/>
    <property type="evidence" value="ECO:0007669"/>
    <property type="project" value="TreeGrafter"/>
</dbReference>
<dbReference type="Pfam" id="PF07679">
    <property type="entry name" value="I-set"/>
    <property type="match status" value="2"/>
</dbReference>
<dbReference type="GO" id="GO:0005886">
    <property type="term" value="C:plasma membrane"/>
    <property type="evidence" value="ECO:0007669"/>
    <property type="project" value="TreeGrafter"/>
</dbReference>
<dbReference type="Proteomes" id="UP000472262">
    <property type="component" value="Unassembled WGS sequence"/>
</dbReference>
<dbReference type="GO" id="GO:0007156">
    <property type="term" value="P:homophilic cell adhesion via plasma membrane adhesion molecules"/>
    <property type="evidence" value="ECO:0007669"/>
    <property type="project" value="TreeGrafter"/>
</dbReference>
<reference evidence="4" key="1">
    <citation type="submission" date="2025-08" db="UniProtKB">
        <authorList>
            <consortium name="Ensembl"/>
        </authorList>
    </citation>
    <scope>IDENTIFICATION</scope>
</reference>
<protein>
    <submittedName>
        <fullName evidence="4">Immunoglobulin superfamily, member 10</fullName>
    </submittedName>
</protein>
<keyword evidence="2" id="KW-1015">Disulfide bond</keyword>
<accession>A0A672NAG5</accession>
<proteinExistence type="predicted"/>
<feature type="domain" description="Ig-like" evidence="3">
    <location>
        <begin position="9"/>
        <end position="101"/>
    </location>
</feature>
<dbReference type="Pfam" id="PF13927">
    <property type="entry name" value="Ig_3"/>
    <property type="match status" value="1"/>
</dbReference>
<evidence type="ECO:0000313" key="4">
    <source>
        <dbReference type="Ensembl" id="ENSSGRP00000048234.1"/>
    </source>
</evidence>
<dbReference type="GO" id="GO:0043025">
    <property type="term" value="C:neuronal cell body"/>
    <property type="evidence" value="ECO:0007669"/>
    <property type="project" value="TreeGrafter"/>
</dbReference>
<reference evidence="4" key="2">
    <citation type="submission" date="2025-09" db="UniProtKB">
        <authorList>
            <consortium name="Ensembl"/>
        </authorList>
    </citation>
    <scope>IDENTIFICATION</scope>
</reference>
<dbReference type="GO" id="GO:0008046">
    <property type="term" value="F:axon guidance receptor activity"/>
    <property type="evidence" value="ECO:0007669"/>
    <property type="project" value="TreeGrafter"/>
</dbReference>
<evidence type="ECO:0000313" key="5">
    <source>
        <dbReference type="Proteomes" id="UP000472262"/>
    </source>
</evidence>
<dbReference type="SMART" id="SM00409">
    <property type="entry name" value="IG"/>
    <property type="match status" value="2"/>
</dbReference>
<dbReference type="InterPro" id="IPR013098">
    <property type="entry name" value="Ig_I-set"/>
</dbReference>
<dbReference type="PANTHER" id="PTHR45080:SF8">
    <property type="entry name" value="IG-LIKE DOMAIN-CONTAINING PROTEIN"/>
    <property type="match status" value="1"/>
</dbReference>
<evidence type="ECO:0000256" key="1">
    <source>
        <dbReference type="ARBA" id="ARBA00022729"/>
    </source>
</evidence>
<dbReference type="PANTHER" id="PTHR45080">
    <property type="entry name" value="CONTACTIN 5"/>
    <property type="match status" value="1"/>
</dbReference>
<dbReference type="Gene3D" id="2.60.40.10">
    <property type="entry name" value="Immunoglobulins"/>
    <property type="match status" value="3"/>
</dbReference>
<dbReference type="GO" id="GO:0030424">
    <property type="term" value="C:axon"/>
    <property type="evidence" value="ECO:0007669"/>
    <property type="project" value="TreeGrafter"/>
</dbReference>
<dbReference type="InterPro" id="IPR036179">
    <property type="entry name" value="Ig-like_dom_sf"/>
</dbReference>